<evidence type="ECO:0000313" key="1">
    <source>
        <dbReference type="EMBL" id="EPX75546.1"/>
    </source>
</evidence>
<protein>
    <recommendedName>
        <fullName evidence="3">Glycosyltransferase 2-like domain-containing protein</fullName>
    </recommendedName>
</protein>
<dbReference type="EMBL" id="APVH01000075">
    <property type="protein sequence ID" value="EPX75546.1"/>
    <property type="molecule type" value="Genomic_DNA"/>
</dbReference>
<reference evidence="2" key="1">
    <citation type="journal article" date="2014" name="Stand. Genomic Sci.">
        <title>Genome sequence of the exopolysaccharide-producing Salipiger mucosus type strain (DSM 16094(T)), a moderately halophilic member of the Roseobacter clade.</title>
        <authorList>
            <person name="Riedel T."/>
            <person name="Spring S."/>
            <person name="Fiebig A."/>
            <person name="Petersen J."/>
            <person name="Kyrpides N.C."/>
            <person name="Goker M."/>
            <person name="Klenk H.P."/>
        </authorList>
    </citation>
    <scope>NUCLEOTIDE SEQUENCE [LARGE SCALE GENOMIC DNA]</scope>
    <source>
        <strain evidence="2">DSM 16094</strain>
    </source>
</reference>
<proteinExistence type="predicted"/>
<dbReference type="AlphaFoldDB" id="S9Q2P0"/>
<dbReference type="HOGENOM" id="CLU_741643_0_0_5"/>
<dbReference type="STRING" id="1123237.Salmuc_03180"/>
<gene>
    <name evidence="1" type="ORF">Salmuc_03180</name>
</gene>
<evidence type="ECO:0008006" key="3">
    <source>
        <dbReference type="Google" id="ProtNLM"/>
    </source>
</evidence>
<dbReference type="RefSeq" id="WP_021121091.1">
    <property type="nucleotide sequence ID" value="NZ_KE557294.1"/>
</dbReference>
<organism evidence="1 2">
    <name type="scientific">Salipiger mucosus DSM 16094</name>
    <dbReference type="NCBI Taxonomy" id="1123237"/>
    <lineage>
        <taxon>Bacteria</taxon>
        <taxon>Pseudomonadati</taxon>
        <taxon>Pseudomonadota</taxon>
        <taxon>Alphaproteobacteria</taxon>
        <taxon>Rhodobacterales</taxon>
        <taxon>Roseobacteraceae</taxon>
        <taxon>Salipiger</taxon>
    </lineage>
</organism>
<dbReference type="CDD" id="cd00761">
    <property type="entry name" value="Glyco_tranf_GTA_type"/>
    <property type="match status" value="1"/>
</dbReference>
<comment type="caution">
    <text evidence="1">The sequence shown here is derived from an EMBL/GenBank/DDBJ whole genome shotgun (WGS) entry which is preliminary data.</text>
</comment>
<evidence type="ECO:0000313" key="2">
    <source>
        <dbReference type="Proteomes" id="UP000015347"/>
    </source>
</evidence>
<sequence>MLPEAGPPAVEVIVRAHDPESLPLLRRALASVAAQAGAGRVRVLLETSNFGPLPGPDALFEPGAPRVEVIHTDVPHAGDSRFTLLRNGIRRARADWLHVLDCDDALQPDGLARMRAAGEAAGARLVIANADLLREDARGGVSRTPYRQGALSVPGLVRRNEVPFNAILVRREAALAAIARSPALSLFEDYGFLLNLLAQRPPLVLPPEVRVADYHVSGDQGAKYAQVRDFSMQVIDRLRAGLVFPVPGEQLLAHEAAPVHERAFAELLAALPEAPLEESPVQAYLEALRPVDGGLQVEGWCVDTSAPGTPLWGVYAQIDESRAVLLDTRETRADVSAATGAEGRLQGFSGPVPAPGIETVWLVHAGRRLRLGP</sequence>
<dbReference type="SUPFAM" id="SSF53448">
    <property type="entry name" value="Nucleotide-diphospho-sugar transferases"/>
    <property type="match status" value="1"/>
</dbReference>
<accession>S9Q2P0</accession>
<dbReference type="InterPro" id="IPR029044">
    <property type="entry name" value="Nucleotide-diphossugar_trans"/>
</dbReference>
<dbReference type="Proteomes" id="UP000015347">
    <property type="component" value="Unassembled WGS sequence"/>
</dbReference>
<dbReference type="Gene3D" id="3.90.550.10">
    <property type="entry name" value="Spore Coat Polysaccharide Biosynthesis Protein SpsA, Chain A"/>
    <property type="match status" value="1"/>
</dbReference>
<name>S9Q2P0_9RHOB</name>
<dbReference type="OrthoDB" id="5291101at2"/>
<keyword evidence="2" id="KW-1185">Reference proteome</keyword>